<dbReference type="EMBL" id="BMAV01001458">
    <property type="protein sequence ID" value="GFY39629.1"/>
    <property type="molecule type" value="Genomic_DNA"/>
</dbReference>
<name>A0A8X6WSK2_9ARAC</name>
<evidence type="ECO:0000313" key="1">
    <source>
        <dbReference type="EMBL" id="GFY39629.1"/>
    </source>
</evidence>
<proteinExistence type="predicted"/>
<dbReference type="AlphaFoldDB" id="A0A8X6WSK2"/>
<organism evidence="1 2">
    <name type="scientific">Trichonephila inaurata madagascariensis</name>
    <dbReference type="NCBI Taxonomy" id="2747483"/>
    <lineage>
        <taxon>Eukaryota</taxon>
        <taxon>Metazoa</taxon>
        <taxon>Ecdysozoa</taxon>
        <taxon>Arthropoda</taxon>
        <taxon>Chelicerata</taxon>
        <taxon>Arachnida</taxon>
        <taxon>Araneae</taxon>
        <taxon>Araneomorphae</taxon>
        <taxon>Entelegynae</taxon>
        <taxon>Araneoidea</taxon>
        <taxon>Nephilidae</taxon>
        <taxon>Trichonephila</taxon>
        <taxon>Trichonephila inaurata</taxon>
    </lineage>
</organism>
<dbReference type="Proteomes" id="UP000886998">
    <property type="component" value="Unassembled WGS sequence"/>
</dbReference>
<reference evidence="1" key="1">
    <citation type="submission" date="2020-08" db="EMBL/GenBank/DDBJ databases">
        <title>Multicomponent nature underlies the extraordinary mechanical properties of spider dragline silk.</title>
        <authorList>
            <person name="Kono N."/>
            <person name="Nakamura H."/>
            <person name="Mori M."/>
            <person name="Yoshida Y."/>
            <person name="Ohtoshi R."/>
            <person name="Malay A.D."/>
            <person name="Moran D.A.P."/>
            <person name="Tomita M."/>
            <person name="Numata K."/>
            <person name="Arakawa K."/>
        </authorList>
    </citation>
    <scope>NUCLEOTIDE SEQUENCE</scope>
</reference>
<sequence length="107" mass="11124">MCPHIGPRGCGFSVLGDFLVDPGYLHLSAQGGPLGHKGILLGWIILNWTGLSSAATAPRDEQGLDSLDCSGLSSAALGGQGLDSLLVIFLFEGPEETEEGTLLFLNL</sequence>
<protein>
    <submittedName>
        <fullName evidence="1">Uncharacterized protein</fullName>
    </submittedName>
</protein>
<gene>
    <name evidence="1" type="ORF">TNIN_116211</name>
</gene>
<keyword evidence="2" id="KW-1185">Reference proteome</keyword>
<evidence type="ECO:0000313" key="2">
    <source>
        <dbReference type="Proteomes" id="UP000886998"/>
    </source>
</evidence>
<comment type="caution">
    <text evidence="1">The sequence shown here is derived from an EMBL/GenBank/DDBJ whole genome shotgun (WGS) entry which is preliminary data.</text>
</comment>
<accession>A0A8X6WSK2</accession>